<dbReference type="InterPro" id="IPR002048">
    <property type="entry name" value="EF_hand_dom"/>
</dbReference>
<feature type="repeat" description="ANK" evidence="2">
    <location>
        <begin position="586"/>
        <end position="618"/>
    </location>
</feature>
<dbReference type="SMART" id="SM00054">
    <property type="entry name" value="EFh"/>
    <property type="match status" value="2"/>
</dbReference>
<dbReference type="InterPro" id="IPR002110">
    <property type="entry name" value="Ankyrin_rpt"/>
</dbReference>
<accession>A0A1S3J7J3</accession>
<protein>
    <submittedName>
        <fullName evidence="6">Ankyrin repeat and EF-hand domain-containing protein 1 isoform X1</fullName>
    </submittedName>
</protein>
<feature type="repeat" description="ANK" evidence="2">
    <location>
        <begin position="553"/>
        <end position="585"/>
    </location>
</feature>
<feature type="compositionally biased region" description="Basic residues" evidence="3">
    <location>
        <begin position="412"/>
        <end position="427"/>
    </location>
</feature>
<feature type="repeat" description="ANK" evidence="2">
    <location>
        <begin position="185"/>
        <end position="217"/>
    </location>
</feature>
<feature type="repeat" description="ANK" evidence="2">
    <location>
        <begin position="520"/>
        <end position="552"/>
    </location>
</feature>
<feature type="repeat" description="ANK" evidence="2">
    <location>
        <begin position="80"/>
        <end position="112"/>
    </location>
</feature>
<dbReference type="Pfam" id="PF12796">
    <property type="entry name" value="Ank_2"/>
    <property type="match status" value="3"/>
</dbReference>
<keyword evidence="1" id="KW-0106">Calcium</keyword>
<dbReference type="PROSITE" id="PS50297">
    <property type="entry name" value="ANK_REP_REGION"/>
    <property type="match status" value="6"/>
</dbReference>
<dbReference type="InterPro" id="IPR036770">
    <property type="entry name" value="Ankyrin_rpt-contain_sf"/>
</dbReference>
<dbReference type="InterPro" id="IPR052801">
    <property type="entry name" value="Ankyrin-EF-hand"/>
</dbReference>
<keyword evidence="2" id="KW-0040">ANK repeat</keyword>
<dbReference type="Gene3D" id="1.10.238.10">
    <property type="entry name" value="EF-hand"/>
    <property type="match status" value="1"/>
</dbReference>
<sequence>MPIAQNRLEVLQVCKLLQCVREGDKVQIEKLTLNGIPHLVNYNDPSEGDTALAIAACANNDEMIKFLLELGAHPDVMDFKGRSAVMRAAEYGHVQCMENLAKEGADMKLKDLEGKGILFYVISAPTQRHSRCLEIALEYGADVNNMSKDGKPVFLVACETAAENEDMCLKLLEKGADPNAVQEKEGKTALMAACGSGSVKVVSAILAKGGDVNARDRHRSTALHQAAKGGFFEVLQVLSAYASEFDVVDDKGNTPVHFAADGHAMCCRFLIQRGSNPKLKNNEGVLPKAIAKDNGHKDCGKELRKGEKSFGKTGKNNDPWAIQLYDWSFSRQKEIVEMMQKFDPDISGFVQKDDFIECLQNSGAPLPDEAELKKLTLAHDKNKDNTVDYNDFLTGKKYINKLYLMSAFEGGKKKKKKGGKKGKKGKTKIPMPICVQPEGPRTAGGGPPEVFIPKNIHFTDNTRFDRDKPPEHPLQDDSAWYLHLPDKTYVNVNEAAKYGDLDTLRNAFSKGSPVDTRDKYFKTPLMTACSHGNMEVAIFLLDQGADINARDNFKWTPLHHACHAGQLDLVEYLLSRGAELDATTMNGGTPLTRAIESSKVELVKFLIDRGAKIQTENKKGQNPLDLAMAWADLRVLDTVQTKWDSLPAPSDKKGKGKGGKGGKKSPPPKRAASAPADKEGDIKFPPVQQRATTPSDEPIRHRKGSILRAASALAGGIIETEDITYVPLKTWTPQKKTEELIHEKEVRRQRYGWEVDFEDFEMPFLKNISHKCAIFGDEDDD</sequence>
<dbReference type="RefSeq" id="XP_013406382.1">
    <property type="nucleotide sequence ID" value="XM_013550928.1"/>
</dbReference>
<dbReference type="PROSITE" id="PS50088">
    <property type="entry name" value="ANK_REPEAT"/>
    <property type="match status" value="7"/>
</dbReference>
<evidence type="ECO:0000256" key="3">
    <source>
        <dbReference type="SAM" id="MobiDB-lite"/>
    </source>
</evidence>
<evidence type="ECO:0000313" key="5">
    <source>
        <dbReference type="Proteomes" id="UP000085678"/>
    </source>
</evidence>
<dbReference type="PANTHER" id="PTHR24127">
    <property type="entry name" value="ANKYRIN REPEAT AND EF-HAND DOMAIN-CONTAINING PROTEIN 1"/>
    <property type="match status" value="1"/>
</dbReference>
<dbReference type="Proteomes" id="UP000085678">
    <property type="component" value="Unplaced"/>
</dbReference>
<dbReference type="InterPro" id="IPR011992">
    <property type="entry name" value="EF-hand-dom_pair"/>
</dbReference>
<dbReference type="InterPro" id="IPR018247">
    <property type="entry name" value="EF_Hand_1_Ca_BS"/>
</dbReference>
<dbReference type="InParanoid" id="A0A1S3J7J3"/>
<gene>
    <name evidence="6" type="primary">LOC106170893</name>
</gene>
<feature type="region of interest" description="Disordered" evidence="3">
    <location>
        <begin position="644"/>
        <end position="702"/>
    </location>
</feature>
<organism evidence="5 6">
    <name type="scientific">Lingula anatina</name>
    <name type="common">Brachiopod</name>
    <name type="synonym">Lingula unguis</name>
    <dbReference type="NCBI Taxonomy" id="7574"/>
    <lineage>
        <taxon>Eukaryota</taxon>
        <taxon>Metazoa</taxon>
        <taxon>Spiralia</taxon>
        <taxon>Lophotrochozoa</taxon>
        <taxon>Brachiopoda</taxon>
        <taxon>Linguliformea</taxon>
        <taxon>Lingulata</taxon>
        <taxon>Lingulida</taxon>
        <taxon>Linguloidea</taxon>
        <taxon>Lingulidae</taxon>
        <taxon>Lingula</taxon>
    </lineage>
</organism>
<dbReference type="OMA" id="ATDNFMW"/>
<dbReference type="GO" id="GO:0005509">
    <property type="term" value="F:calcium ion binding"/>
    <property type="evidence" value="ECO:0007669"/>
    <property type="project" value="InterPro"/>
</dbReference>
<evidence type="ECO:0000256" key="2">
    <source>
        <dbReference type="PROSITE-ProRule" id="PRU00023"/>
    </source>
</evidence>
<feature type="repeat" description="ANK" evidence="2">
    <location>
        <begin position="218"/>
        <end position="250"/>
    </location>
</feature>
<dbReference type="CDD" id="cd00051">
    <property type="entry name" value="EFh"/>
    <property type="match status" value="1"/>
</dbReference>
<dbReference type="Pfam" id="PF00023">
    <property type="entry name" value="Ank"/>
    <property type="match status" value="1"/>
</dbReference>
<dbReference type="PROSITE" id="PS50222">
    <property type="entry name" value="EF_HAND_2"/>
    <property type="match status" value="1"/>
</dbReference>
<dbReference type="GeneID" id="106170893"/>
<feature type="region of interest" description="Disordered" evidence="3">
    <location>
        <begin position="412"/>
        <end position="447"/>
    </location>
</feature>
<dbReference type="SUPFAM" id="SSF47473">
    <property type="entry name" value="EF-hand"/>
    <property type="match status" value="1"/>
</dbReference>
<dbReference type="Gene3D" id="1.25.40.20">
    <property type="entry name" value="Ankyrin repeat-containing domain"/>
    <property type="match status" value="3"/>
</dbReference>
<evidence type="ECO:0000256" key="1">
    <source>
        <dbReference type="ARBA" id="ARBA00022837"/>
    </source>
</evidence>
<evidence type="ECO:0000313" key="6">
    <source>
        <dbReference type="RefSeq" id="XP_013406382.1"/>
    </source>
</evidence>
<dbReference type="KEGG" id="lak:106170893"/>
<dbReference type="AlphaFoldDB" id="A0A1S3J7J3"/>
<dbReference type="SUPFAM" id="SSF48403">
    <property type="entry name" value="Ankyrin repeat"/>
    <property type="match status" value="3"/>
</dbReference>
<dbReference type="OrthoDB" id="539213at2759"/>
<proteinExistence type="predicted"/>
<dbReference type="PANTHER" id="PTHR24127:SF1">
    <property type="entry name" value="ANKYRIN REPEAT AND EF-HAND DOMAIN-CONTAINING PROTEIN 1"/>
    <property type="match status" value="1"/>
</dbReference>
<feature type="compositionally biased region" description="Basic residues" evidence="3">
    <location>
        <begin position="654"/>
        <end position="667"/>
    </location>
</feature>
<feature type="domain" description="EF-hand" evidence="4">
    <location>
        <begin position="330"/>
        <end position="365"/>
    </location>
</feature>
<feature type="repeat" description="ANK" evidence="2">
    <location>
        <begin position="47"/>
        <end position="79"/>
    </location>
</feature>
<keyword evidence="5" id="KW-1185">Reference proteome</keyword>
<dbReference type="PROSITE" id="PS00018">
    <property type="entry name" value="EF_HAND_1"/>
    <property type="match status" value="1"/>
</dbReference>
<evidence type="ECO:0000259" key="4">
    <source>
        <dbReference type="PROSITE" id="PS50222"/>
    </source>
</evidence>
<dbReference type="STRING" id="7574.A0A1S3J7J3"/>
<dbReference type="SMART" id="SM00248">
    <property type="entry name" value="ANK"/>
    <property type="match status" value="11"/>
</dbReference>
<reference evidence="6" key="1">
    <citation type="submission" date="2025-08" db="UniProtKB">
        <authorList>
            <consortium name="RefSeq"/>
        </authorList>
    </citation>
    <scope>IDENTIFICATION</scope>
    <source>
        <tissue evidence="6">Gonads</tissue>
    </source>
</reference>
<name>A0A1S3J7J3_LINAN</name>